<reference evidence="4" key="1">
    <citation type="submission" date="2021-04" db="EMBL/GenBank/DDBJ databases">
        <authorList>
            <person name="Hornung B."/>
        </authorList>
    </citation>
    <scope>NUCLEOTIDE SEQUENCE</scope>
    <source>
        <strain evidence="4">G5G6</strain>
    </source>
</reference>
<dbReference type="InterPro" id="IPR011324">
    <property type="entry name" value="Cytotoxic_necrot_fac-like_cat"/>
</dbReference>
<comment type="catalytic activity">
    <reaction evidence="3">
        <text>L-glutaminyl-[protein] + H2O = L-glutamyl-[protein] + NH4(+)</text>
        <dbReference type="Rhea" id="RHEA:16441"/>
        <dbReference type="Rhea" id="RHEA-COMP:10207"/>
        <dbReference type="Rhea" id="RHEA-COMP:10208"/>
        <dbReference type="ChEBI" id="CHEBI:15377"/>
        <dbReference type="ChEBI" id="CHEBI:28938"/>
        <dbReference type="ChEBI" id="CHEBI:29973"/>
        <dbReference type="ChEBI" id="CHEBI:30011"/>
        <dbReference type="EC" id="3.5.1.44"/>
    </reaction>
</comment>
<protein>
    <recommendedName>
        <fullName evidence="3">Probable chemoreceptor glutamine deamidase CheD</fullName>
        <ecNumber evidence="3">3.5.1.44</ecNumber>
    </recommendedName>
</protein>
<dbReference type="AlphaFoldDB" id="A0A916N1G3"/>
<evidence type="ECO:0000313" key="5">
    <source>
        <dbReference type="Proteomes" id="UP000742786"/>
    </source>
</evidence>
<keyword evidence="1 3" id="KW-0145">Chemotaxis</keyword>
<dbReference type="RefSeq" id="WP_220634691.1">
    <property type="nucleotide sequence ID" value="NZ_CAJQUM010000001.1"/>
</dbReference>
<dbReference type="GO" id="GO:0006935">
    <property type="term" value="P:chemotaxis"/>
    <property type="evidence" value="ECO:0007669"/>
    <property type="project" value="UniProtKB-UniRule"/>
</dbReference>
<dbReference type="SUPFAM" id="SSF64438">
    <property type="entry name" value="CNF1/YfiH-like putative cysteine hydrolases"/>
    <property type="match status" value="1"/>
</dbReference>
<dbReference type="NCBIfam" id="NF010013">
    <property type="entry name" value="PRK13487.1"/>
    <property type="match status" value="1"/>
</dbReference>
<evidence type="ECO:0000256" key="2">
    <source>
        <dbReference type="ARBA" id="ARBA00022801"/>
    </source>
</evidence>
<proteinExistence type="inferred from homology"/>
<evidence type="ECO:0000256" key="3">
    <source>
        <dbReference type="HAMAP-Rule" id="MF_01440"/>
    </source>
</evidence>
<gene>
    <name evidence="3 4" type="primary">cheD</name>
    <name evidence="4" type="ORF">GTOL_10517</name>
</gene>
<keyword evidence="5" id="KW-1185">Reference proteome</keyword>
<sequence length="203" mass="22394">MLDSEINPAQPTTPNHLYFDSSIERWVAKLLPGQYLASANETVIVTVLGSCVAACLYDSVAGVFGMNHFMLPGGSGQASKSMRYGAYAMEVLLNEMFKLGARRERLHAKIVGGAAVLPDMKLLNVGARNAVFVVDYLNTEGISILSSDLEGQYARKVYLYGATGRVRVRQLRALKNDTVRRRDAEYLSRLQQAQIEGEISLFK</sequence>
<dbReference type="CDD" id="cd16352">
    <property type="entry name" value="CheD"/>
    <property type="match status" value="1"/>
</dbReference>
<dbReference type="EC" id="3.5.1.44" evidence="3"/>
<evidence type="ECO:0000313" key="4">
    <source>
        <dbReference type="EMBL" id="CAG4882635.1"/>
    </source>
</evidence>
<comment type="similarity">
    <text evidence="3">Belongs to the CheD family.</text>
</comment>
<name>A0A916N1G3_9PROT</name>
<dbReference type="Gene3D" id="3.30.1330.200">
    <property type="match status" value="1"/>
</dbReference>
<evidence type="ECO:0000256" key="1">
    <source>
        <dbReference type="ARBA" id="ARBA00022500"/>
    </source>
</evidence>
<dbReference type="PANTHER" id="PTHR35147:SF2">
    <property type="entry name" value="CHEMORECEPTOR GLUTAMINE DEAMIDASE CHED-RELATED"/>
    <property type="match status" value="1"/>
</dbReference>
<dbReference type="InterPro" id="IPR038592">
    <property type="entry name" value="CheD-like_sf"/>
</dbReference>
<comment type="function">
    <text evidence="3">Probably deamidates glutamine residues to glutamate on methyl-accepting chemotaxis receptors (MCPs), playing an important role in chemotaxis.</text>
</comment>
<organism evidence="4 5">
    <name type="scientific">Georgfuchsia toluolica</name>
    <dbReference type="NCBI Taxonomy" id="424218"/>
    <lineage>
        <taxon>Bacteria</taxon>
        <taxon>Pseudomonadati</taxon>
        <taxon>Pseudomonadota</taxon>
        <taxon>Betaproteobacteria</taxon>
        <taxon>Nitrosomonadales</taxon>
        <taxon>Sterolibacteriaceae</taxon>
        <taxon>Georgfuchsia</taxon>
    </lineage>
</organism>
<keyword evidence="2 3" id="KW-0378">Hydrolase</keyword>
<dbReference type="EMBL" id="CAJQUM010000001">
    <property type="protein sequence ID" value="CAG4882635.1"/>
    <property type="molecule type" value="Genomic_DNA"/>
</dbReference>
<dbReference type="Pfam" id="PF03975">
    <property type="entry name" value="CheD"/>
    <property type="match status" value="1"/>
</dbReference>
<dbReference type="PANTHER" id="PTHR35147">
    <property type="entry name" value="CHEMORECEPTOR GLUTAMINE DEAMIDASE CHED-RELATED"/>
    <property type="match status" value="1"/>
</dbReference>
<dbReference type="GO" id="GO:0050568">
    <property type="term" value="F:protein-glutamine glutaminase activity"/>
    <property type="evidence" value="ECO:0007669"/>
    <property type="project" value="UniProtKB-UniRule"/>
</dbReference>
<comment type="caution">
    <text evidence="4">The sequence shown here is derived from an EMBL/GenBank/DDBJ whole genome shotgun (WGS) entry which is preliminary data.</text>
</comment>
<dbReference type="InterPro" id="IPR005659">
    <property type="entry name" value="Chemorcpt_Glu_NH3ase_CheD"/>
</dbReference>
<accession>A0A916N1G3</accession>
<dbReference type="HAMAP" id="MF_01440">
    <property type="entry name" value="CheD"/>
    <property type="match status" value="1"/>
</dbReference>
<dbReference type="Proteomes" id="UP000742786">
    <property type="component" value="Unassembled WGS sequence"/>
</dbReference>